<evidence type="ECO:0000256" key="1">
    <source>
        <dbReference type="SAM" id="MobiDB-lite"/>
    </source>
</evidence>
<feature type="compositionally biased region" description="Polar residues" evidence="1">
    <location>
        <begin position="1"/>
        <end position="10"/>
    </location>
</feature>
<feature type="compositionally biased region" description="Basic and acidic residues" evidence="1">
    <location>
        <begin position="47"/>
        <end position="57"/>
    </location>
</feature>
<protein>
    <submittedName>
        <fullName evidence="2">Uncharacterized protein</fullName>
    </submittedName>
</protein>
<name>A0AAN7CBY0_9PEZI</name>
<dbReference type="Proteomes" id="UP001303760">
    <property type="component" value="Unassembled WGS sequence"/>
</dbReference>
<feature type="region of interest" description="Disordered" evidence="1">
    <location>
        <begin position="1"/>
        <end position="68"/>
    </location>
</feature>
<evidence type="ECO:0000313" key="2">
    <source>
        <dbReference type="EMBL" id="KAK4239214.1"/>
    </source>
</evidence>
<organism evidence="2 3">
    <name type="scientific">Achaetomium macrosporum</name>
    <dbReference type="NCBI Taxonomy" id="79813"/>
    <lineage>
        <taxon>Eukaryota</taxon>
        <taxon>Fungi</taxon>
        <taxon>Dikarya</taxon>
        <taxon>Ascomycota</taxon>
        <taxon>Pezizomycotina</taxon>
        <taxon>Sordariomycetes</taxon>
        <taxon>Sordariomycetidae</taxon>
        <taxon>Sordariales</taxon>
        <taxon>Chaetomiaceae</taxon>
        <taxon>Achaetomium</taxon>
    </lineage>
</organism>
<proteinExistence type="predicted"/>
<keyword evidence="3" id="KW-1185">Reference proteome</keyword>
<reference evidence="2" key="2">
    <citation type="submission" date="2023-05" db="EMBL/GenBank/DDBJ databases">
        <authorList>
            <consortium name="Lawrence Berkeley National Laboratory"/>
            <person name="Steindorff A."/>
            <person name="Hensen N."/>
            <person name="Bonometti L."/>
            <person name="Westerberg I."/>
            <person name="Brannstrom I.O."/>
            <person name="Guillou S."/>
            <person name="Cros-Aarteil S."/>
            <person name="Calhoun S."/>
            <person name="Haridas S."/>
            <person name="Kuo A."/>
            <person name="Mondo S."/>
            <person name="Pangilinan J."/>
            <person name="Riley R."/>
            <person name="Labutti K."/>
            <person name="Andreopoulos B."/>
            <person name="Lipzen A."/>
            <person name="Chen C."/>
            <person name="Yanf M."/>
            <person name="Daum C."/>
            <person name="Ng V."/>
            <person name="Clum A."/>
            <person name="Ohm R."/>
            <person name="Martin F."/>
            <person name="Silar P."/>
            <person name="Natvig D."/>
            <person name="Lalanne C."/>
            <person name="Gautier V."/>
            <person name="Ament-Velasquez S.L."/>
            <person name="Kruys A."/>
            <person name="Hutchinson M.I."/>
            <person name="Powell A.J."/>
            <person name="Barry K."/>
            <person name="Miller A.N."/>
            <person name="Grigoriev I.V."/>
            <person name="Debuchy R."/>
            <person name="Gladieux P."/>
            <person name="Thoren M.H."/>
            <person name="Johannesson H."/>
        </authorList>
    </citation>
    <scope>NUCLEOTIDE SEQUENCE</scope>
    <source>
        <strain evidence="2">CBS 532.94</strain>
    </source>
</reference>
<dbReference type="EMBL" id="MU860069">
    <property type="protein sequence ID" value="KAK4239214.1"/>
    <property type="molecule type" value="Genomic_DNA"/>
</dbReference>
<accession>A0AAN7CBY0</accession>
<gene>
    <name evidence="2" type="ORF">C8A03DRAFT_14377</name>
</gene>
<dbReference type="AlphaFoldDB" id="A0AAN7CBY0"/>
<reference evidence="2" key="1">
    <citation type="journal article" date="2023" name="Mol. Phylogenet. Evol.">
        <title>Genome-scale phylogeny and comparative genomics of the fungal order Sordariales.</title>
        <authorList>
            <person name="Hensen N."/>
            <person name="Bonometti L."/>
            <person name="Westerberg I."/>
            <person name="Brannstrom I.O."/>
            <person name="Guillou S."/>
            <person name="Cros-Aarteil S."/>
            <person name="Calhoun S."/>
            <person name="Haridas S."/>
            <person name="Kuo A."/>
            <person name="Mondo S."/>
            <person name="Pangilinan J."/>
            <person name="Riley R."/>
            <person name="LaButti K."/>
            <person name="Andreopoulos B."/>
            <person name="Lipzen A."/>
            <person name="Chen C."/>
            <person name="Yan M."/>
            <person name="Daum C."/>
            <person name="Ng V."/>
            <person name="Clum A."/>
            <person name="Steindorff A."/>
            <person name="Ohm R.A."/>
            <person name="Martin F."/>
            <person name="Silar P."/>
            <person name="Natvig D.O."/>
            <person name="Lalanne C."/>
            <person name="Gautier V."/>
            <person name="Ament-Velasquez S.L."/>
            <person name="Kruys A."/>
            <person name="Hutchinson M.I."/>
            <person name="Powell A.J."/>
            <person name="Barry K."/>
            <person name="Miller A.N."/>
            <person name="Grigoriev I.V."/>
            <person name="Debuchy R."/>
            <person name="Gladieux P."/>
            <person name="Hiltunen Thoren M."/>
            <person name="Johannesson H."/>
        </authorList>
    </citation>
    <scope>NUCLEOTIDE SEQUENCE</scope>
    <source>
        <strain evidence="2">CBS 532.94</strain>
    </source>
</reference>
<comment type="caution">
    <text evidence="2">The sequence shown here is derived from an EMBL/GenBank/DDBJ whole genome shotgun (WGS) entry which is preliminary data.</text>
</comment>
<sequence>MGQKPTTSKASLPRRVLGENSIPPSPAEEENPASPGKQQHPKNSTTAKEERVFENKDQVTPPALPPPPPAPRRWRWQCHECGFVYPLACTRRCLYCSHEFCTNLTPYREKRRSSRRQRGWICRSEFDYRGWEAWGTYRRTKEEEEATDYDVFATWELTTENSRTMILGRRIPSSPQWLRRPQAERYEVARRKQKMYVQGKQDCLLHCDFPSECLHAIDRAWAEGRLQKRR</sequence>
<evidence type="ECO:0000313" key="3">
    <source>
        <dbReference type="Proteomes" id="UP001303760"/>
    </source>
</evidence>